<protein>
    <submittedName>
        <fullName evidence="2">Uncharacterized protein</fullName>
    </submittedName>
</protein>
<dbReference type="Proteomes" id="UP001529510">
    <property type="component" value="Unassembled WGS sequence"/>
</dbReference>
<evidence type="ECO:0000256" key="1">
    <source>
        <dbReference type="SAM" id="Coils"/>
    </source>
</evidence>
<organism evidence="2 3">
    <name type="scientific">Cirrhinus mrigala</name>
    <name type="common">Mrigala</name>
    <dbReference type="NCBI Taxonomy" id="683832"/>
    <lineage>
        <taxon>Eukaryota</taxon>
        <taxon>Metazoa</taxon>
        <taxon>Chordata</taxon>
        <taxon>Craniata</taxon>
        <taxon>Vertebrata</taxon>
        <taxon>Euteleostomi</taxon>
        <taxon>Actinopterygii</taxon>
        <taxon>Neopterygii</taxon>
        <taxon>Teleostei</taxon>
        <taxon>Ostariophysi</taxon>
        <taxon>Cypriniformes</taxon>
        <taxon>Cyprinidae</taxon>
        <taxon>Labeoninae</taxon>
        <taxon>Labeonini</taxon>
        <taxon>Cirrhinus</taxon>
    </lineage>
</organism>
<proteinExistence type="predicted"/>
<evidence type="ECO:0000313" key="3">
    <source>
        <dbReference type="Proteomes" id="UP001529510"/>
    </source>
</evidence>
<keyword evidence="1" id="KW-0175">Coiled coil</keyword>
<sequence length="109" mass="13422">MYRAKKEAELEKRFSGLYLEPDQVVLSEQEIQQKEQNRAEEELKKLELEERRKAEEELRRLEQERKQQIYISLKEVQSSKQTHEEEDNEWQKTCKENHTIYTTNQFLNY</sequence>
<feature type="coiled-coil region" evidence="1">
    <location>
        <begin position="24"/>
        <end position="71"/>
    </location>
</feature>
<name>A0ABD0Q6H5_CIRMR</name>
<gene>
    <name evidence="2" type="ORF">M9458_021254</name>
</gene>
<reference evidence="2 3" key="1">
    <citation type="submission" date="2024-05" db="EMBL/GenBank/DDBJ databases">
        <title>Genome sequencing and assembly of Indian major carp, Cirrhinus mrigala (Hamilton, 1822).</title>
        <authorList>
            <person name="Mohindra V."/>
            <person name="Chowdhury L.M."/>
            <person name="Lal K."/>
            <person name="Jena J.K."/>
        </authorList>
    </citation>
    <scope>NUCLEOTIDE SEQUENCE [LARGE SCALE GENOMIC DNA]</scope>
    <source>
        <strain evidence="2">CM1030</strain>
        <tissue evidence="2">Blood</tissue>
    </source>
</reference>
<evidence type="ECO:0000313" key="2">
    <source>
        <dbReference type="EMBL" id="KAL0181879.1"/>
    </source>
</evidence>
<comment type="caution">
    <text evidence="2">The sequence shown here is derived from an EMBL/GenBank/DDBJ whole genome shotgun (WGS) entry which is preliminary data.</text>
</comment>
<dbReference type="EMBL" id="JAMKFB020000010">
    <property type="protein sequence ID" value="KAL0181879.1"/>
    <property type="molecule type" value="Genomic_DNA"/>
</dbReference>
<accession>A0ABD0Q6H5</accession>
<dbReference type="AlphaFoldDB" id="A0ABD0Q6H5"/>
<keyword evidence="3" id="KW-1185">Reference proteome</keyword>